<dbReference type="Proteomes" id="UP001501175">
    <property type="component" value="Unassembled WGS sequence"/>
</dbReference>
<dbReference type="Gene3D" id="1.10.10.10">
    <property type="entry name" value="Winged helix-like DNA-binding domain superfamily/Winged helix DNA-binding domain"/>
    <property type="match status" value="1"/>
</dbReference>
<dbReference type="InterPro" id="IPR039425">
    <property type="entry name" value="RNA_pol_sigma-70-like"/>
</dbReference>
<name>A0ABP8NMG4_9BACT</name>
<evidence type="ECO:0000313" key="7">
    <source>
        <dbReference type="EMBL" id="GAA4469733.1"/>
    </source>
</evidence>
<dbReference type="PANTHER" id="PTHR43133:SF46">
    <property type="entry name" value="RNA POLYMERASE SIGMA-70 FACTOR ECF SUBFAMILY"/>
    <property type="match status" value="1"/>
</dbReference>
<accession>A0ABP8NMG4</accession>
<dbReference type="InterPro" id="IPR014284">
    <property type="entry name" value="RNA_pol_sigma-70_dom"/>
</dbReference>
<dbReference type="SUPFAM" id="SSF88946">
    <property type="entry name" value="Sigma2 domain of RNA polymerase sigma factors"/>
    <property type="match status" value="1"/>
</dbReference>
<dbReference type="InterPro" id="IPR013249">
    <property type="entry name" value="RNA_pol_sigma70_r4_t2"/>
</dbReference>
<dbReference type="InterPro" id="IPR013324">
    <property type="entry name" value="RNA_pol_sigma_r3/r4-like"/>
</dbReference>
<organism evidence="7 8">
    <name type="scientific">Nibrella saemangeumensis</name>
    <dbReference type="NCBI Taxonomy" id="1084526"/>
    <lineage>
        <taxon>Bacteria</taxon>
        <taxon>Pseudomonadati</taxon>
        <taxon>Bacteroidota</taxon>
        <taxon>Cytophagia</taxon>
        <taxon>Cytophagales</taxon>
        <taxon>Spirosomataceae</taxon>
        <taxon>Nibrella</taxon>
    </lineage>
</organism>
<dbReference type="CDD" id="cd06171">
    <property type="entry name" value="Sigma70_r4"/>
    <property type="match status" value="1"/>
</dbReference>
<protein>
    <submittedName>
        <fullName evidence="7">RNA polymerase sigma-70 factor</fullName>
    </submittedName>
</protein>
<dbReference type="Gene3D" id="1.10.1740.10">
    <property type="match status" value="1"/>
</dbReference>
<gene>
    <name evidence="7" type="ORF">GCM10023189_57220</name>
</gene>
<evidence type="ECO:0000259" key="6">
    <source>
        <dbReference type="Pfam" id="PF08281"/>
    </source>
</evidence>
<dbReference type="EMBL" id="BAABHD010000084">
    <property type="protein sequence ID" value="GAA4469733.1"/>
    <property type="molecule type" value="Genomic_DNA"/>
</dbReference>
<keyword evidence="2" id="KW-0805">Transcription regulation</keyword>
<evidence type="ECO:0000259" key="5">
    <source>
        <dbReference type="Pfam" id="PF04542"/>
    </source>
</evidence>
<evidence type="ECO:0000256" key="4">
    <source>
        <dbReference type="ARBA" id="ARBA00023163"/>
    </source>
</evidence>
<dbReference type="InterPro" id="IPR036388">
    <property type="entry name" value="WH-like_DNA-bd_sf"/>
</dbReference>
<keyword evidence="3" id="KW-0731">Sigma factor</keyword>
<feature type="domain" description="RNA polymerase sigma-70 region 2" evidence="5">
    <location>
        <begin position="35"/>
        <end position="101"/>
    </location>
</feature>
<evidence type="ECO:0000313" key="8">
    <source>
        <dbReference type="Proteomes" id="UP001501175"/>
    </source>
</evidence>
<dbReference type="PANTHER" id="PTHR43133">
    <property type="entry name" value="RNA POLYMERASE ECF-TYPE SIGMA FACTO"/>
    <property type="match status" value="1"/>
</dbReference>
<dbReference type="InterPro" id="IPR007627">
    <property type="entry name" value="RNA_pol_sigma70_r2"/>
</dbReference>
<dbReference type="Pfam" id="PF04542">
    <property type="entry name" value="Sigma70_r2"/>
    <property type="match status" value="1"/>
</dbReference>
<evidence type="ECO:0000256" key="3">
    <source>
        <dbReference type="ARBA" id="ARBA00023082"/>
    </source>
</evidence>
<comment type="similarity">
    <text evidence="1">Belongs to the sigma-70 factor family. ECF subfamily.</text>
</comment>
<dbReference type="NCBIfam" id="TIGR02937">
    <property type="entry name" value="sigma70-ECF"/>
    <property type="match status" value="1"/>
</dbReference>
<evidence type="ECO:0000256" key="1">
    <source>
        <dbReference type="ARBA" id="ARBA00010641"/>
    </source>
</evidence>
<evidence type="ECO:0000256" key="2">
    <source>
        <dbReference type="ARBA" id="ARBA00023015"/>
    </source>
</evidence>
<dbReference type="SUPFAM" id="SSF88659">
    <property type="entry name" value="Sigma3 and sigma4 domains of RNA polymerase sigma factors"/>
    <property type="match status" value="1"/>
</dbReference>
<keyword evidence="8" id="KW-1185">Reference proteome</keyword>
<dbReference type="RefSeq" id="WP_345249673.1">
    <property type="nucleotide sequence ID" value="NZ_BAABHD010000084.1"/>
</dbReference>
<keyword evidence="4" id="KW-0804">Transcription</keyword>
<comment type="caution">
    <text evidence="7">The sequence shown here is derived from an EMBL/GenBank/DDBJ whole genome shotgun (WGS) entry which is preliminary data.</text>
</comment>
<feature type="domain" description="RNA polymerase sigma factor 70 region 4 type 2" evidence="6">
    <location>
        <begin position="134"/>
        <end position="183"/>
    </location>
</feature>
<dbReference type="InterPro" id="IPR013325">
    <property type="entry name" value="RNA_pol_sigma_r2"/>
</dbReference>
<sequence length="204" mass="24231">MGQMTSRLARQHQENQEKIIWNSFKKGDSQAFEQLYQRYFAILTRYGFRLTANRQLLEDAIQDVFVELWRRKEHLADVENVKFYLLCALRNQIIRNIRHDRFETAEDIDDFLDFLVSLSSEQHTIQTETETSQRERIQHAITQLSGRQREAIHLRFYHGLSLDEMAQLMGLTKQSVSNLLFKSYAVLRLGLRFISTLYVLLFPI</sequence>
<proteinExistence type="inferred from homology"/>
<reference evidence="8" key="1">
    <citation type="journal article" date="2019" name="Int. J. Syst. Evol. Microbiol.">
        <title>The Global Catalogue of Microorganisms (GCM) 10K type strain sequencing project: providing services to taxonomists for standard genome sequencing and annotation.</title>
        <authorList>
            <consortium name="The Broad Institute Genomics Platform"/>
            <consortium name="The Broad Institute Genome Sequencing Center for Infectious Disease"/>
            <person name="Wu L."/>
            <person name="Ma J."/>
        </authorList>
    </citation>
    <scope>NUCLEOTIDE SEQUENCE [LARGE SCALE GENOMIC DNA]</scope>
    <source>
        <strain evidence="8">JCM 17927</strain>
    </source>
</reference>
<dbReference type="Pfam" id="PF08281">
    <property type="entry name" value="Sigma70_r4_2"/>
    <property type="match status" value="1"/>
</dbReference>